<reference evidence="7" key="1">
    <citation type="submission" date="2019-03" db="EMBL/GenBank/DDBJ databases">
        <title>Flavobacterium sp.</title>
        <authorList>
            <person name="Kim H."/>
        </authorList>
    </citation>
    <scope>NUCLEOTIDE SEQUENCE [LARGE SCALE GENOMIC DNA]</scope>
    <source>
        <strain evidence="7">GS13</strain>
    </source>
</reference>
<evidence type="ECO:0000313" key="6">
    <source>
        <dbReference type="EMBL" id="QBN18479.1"/>
    </source>
</evidence>
<feature type="chain" id="PRO_5020365620" description="peptidylprolyl isomerase" evidence="4">
    <location>
        <begin position="23"/>
        <end position="192"/>
    </location>
</feature>
<keyword evidence="4" id="KW-0732">Signal</keyword>
<evidence type="ECO:0000256" key="4">
    <source>
        <dbReference type="SAM" id="SignalP"/>
    </source>
</evidence>
<dbReference type="InterPro" id="IPR029000">
    <property type="entry name" value="Cyclophilin-like_dom_sf"/>
</dbReference>
<dbReference type="Proteomes" id="UP000291124">
    <property type="component" value="Chromosome"/>
</dbReference>
<organism evidence="6 7">
    <name type="scientific">Flavobacterium nackdongense</name>
    <dbReference type="NCBI Taxonomy" id="2547394"/>
    <lineage>
        <taxon>Bacteria</taxon>
        <taxon>Pseudomonadati</taxon>
        <taxon>Bacteroidota</taxon>
        <taxon>Flavobacteriia</taxon>
        <taxon>Flavobacteriales</taxon>
        <taxon>Flavobacteriaceae</taxon>
        <taxon>Flavobacterium</taxon>
    </lineage>
</organism>
<dbReference type="InterPro" id="IPR044665">
    <property type="entry name" value="E_coli_cyclophilin_A-like"/>
</dbReference>
<dbReference type="AlphaFoldDB" id="A0A4P6Y7A2"/>
<dbReference type="Pfam" id="PF00160">
    <property type="entry name" value="Pro_isomerase"/>
    <property type="match status" value="1"/>
</dbReference>
<dbReference type="PROSITE" id="PS50072">
    <property type="entry name" value="CSA_PPIASE_2"/>
    <property type="match status" value="1"/>
</dbReference>
<proteinExistence type="predicted"/>
<sequence>MKKISLSLVVLLFAVSILSAQKKETCLIKTSLGDITVELYPKKAPITVANFLKYVDARLYDNTTFFRSVTLNNQQKDSVKIEVIQGGEVDSTKVFAAIPLERTSKTGLLHKNGAISMARGKPDSATCSFFICINDQPSLDYGGKRNKDGQGFAAFGKVIKGMDVVQKIQQLAPNNEQYFKPPVVILSIIRKK</sequence>
<dbReference type="RefSeq" id="WP_133276003.1">
    <property type="nucleotide sequence ID" value="NZ_CP037933.1"/>
</dbReference>
<dbReference type="OrthoDB" id="9807797at2"/>
<dbReference type="PANTHER" id="PTHR43246">
    <property type="entry name" value="PEPTIDYL-PROLYL CIS-TRANS ISOMERASE CYP38, CHLOROPLASTIC"/>
    <property type="match status" value="1"/>
</dbReference>
<evidence type="ECO:0000256" key="3">
    <source>
        <dbReference type="ARBA" id="ARBA00023235"/>
    </source>
</evidence>
<gene>
    <name evidence="6" type="ORF">E1750_06555</name>
</gene>
<evidence type="ECO:0000259" key="5">
    <source>
        <dbReference type="PROSITE" id="PS50072"/>
    </source>
</evidence>
<accession>A0A4P6Y7A2</accession>
<dbReference type="KEGG" id="fnk:E1750_06555"/>
<evidence type="ECO:0000256" key="1">
    <source>
        <dbReference type="ARBA" id="ARBA00013194"/>
    </source>
</evidence>
<dbReference type="GO" id="GO:0003755">
    <property type="term" value="F:peptidyl-prolyl cis-trans isomerase activity"/>
    <property type="evidence" value="ECO:0007669"/>
    <property type="project" value="UniProtKB-KW"/>
</dbReference>
<evidence type="ECO:0000256" key="2">
    <source>
        <dbReference type="ARBA" id="ARBA00023110"/>
    </source>
</evidence>
<dbReference type="EC" id="5.2.1.8" evidence="1"/>
<feature type="domain" description="PPIase cyclophilin-type" evidence="5">
    <location>
        <begin position="30"/>
        <end position="190"/>
    </location>
</feature>
<name>A0A4P6Y7A2_9FLAO</name>
<dbReference type="EMBL" id="CP037933">
    <property type="protein sequence ID" value="QBN18479.1"/>
    <property type="molecule type" value="Genomic_DNA"/>
</dbReference>
<keyword evidence="7" id="KW-1185">Reference proteome</keyword>
<feature type="signal peptide" evidence="4">
    <location>
        <begin position="1"/>
        <end position="22"/>
    </location>
</feature>
<evidence type="ECO:0000313" key="7">
    <source>
        <dbReference type="Proteomes" id="UP000291124"/>
    </source>
</evidence>
<protein>
    <recommendedName>
        <fullName evidence="1">peptidylprolyl isomerase</fullName>
        <ecNumber evidence="1">5.2.1.8</ecNumber>
    </recommendedName>
</protein>
<keyword evidence="2" id="KW-0697">Rotamase</keyword>
<dbReference type="SUPFAM" id="SSF50891">
    <property type="entry name" value="Cyclophilin-like"/>
    <property type="match status" value="1"/>
</dbReference>
<dbReference type="InterPro" id="IPR002130">
    <property type="entry name" value="Cyclophilin-type_PPIase_dom"/>
</dbReference>
<keyword evidence="3 6" id="KW-0413">Isomerase</keyword>
<dbReference type="Gene3D" id="2.40.100.10">
    <property type="entry name" value="Cyclophilin-like"/>
    <property type="match status" value="1"/>
</dbReference>